<evidence type="ECO:0000256" key="2">
    <source>
        <dbReference type="ARBA" id="ARBA00022651"/>
    </source>
</evidence>
<evidence type="ECO:0000313" key="9">
    <source>
        <dbReference type="EMBL" id="MBP1966741.1"/>
    </source>
</evidence>
<dbReference type="Proteomes" id="UP001519344">
    <property type="component" value="Unassembled WGS sequence"/>
</dbReference>
<dbReference type="Pfam" id="PF00404">
    <property type="entry name" value="Dockerin_1"/>
    <property type="match status" value="1"/>
</dbReference>
<dbReference type="PANTHER" id="PTHR43772">
    <property type="entry name" value="ENDO-1,4-BETA-XYLANASE"/>
    <property type="match status" value="1"/>
</dbReference>
<protein>
    <submittedName>
        <fullName evidence="9">GH43 family beta-xylosidase</fullName>
    </submittedName>
</protein>
<dbReference type="RefSeq" id="WP_167055522.1">
    <property type="nucleotide sequence ID" value="NZ_JAAOZR010000010.1"/>
</dbReference>
<reference evidence="9 10" key="1">
    <citation type="submission" date="2021-03" db="EMBL/GenBank/DDBJ databases">
        <title>Genomic Encyclopedia of Type Strains, Phase IV (KMG-IV): sequencing the most valuable type-strain genomes for metagenomic binning, comparative biology and taxonomic classification.</title>
        <authorList>
            <person name="Goeker M."/>
        </authorList>
    </citation>
    <scope>NUCLEOTIDE SEQUENCE [LARGE SCALE GENOMIC DNA]</scope>
    <source>
        <strain evidence="9 10">DSM 24950</strain>
    </source>
</reference>
<dbReference type="Gene3D" id="2.60.40.2340">
    <property type="match status" value="1"/>
</dbReference>
<dbReference type="InterPro" id="IPR002102">
    <property type="entry name" value="Cohesin_dom"/>
</dbReference>
<keyword evidence="3" id="KW-0732">Signal</keyword>
<dbReference type="Pfam" id="PF20578">
    <property type="entry name" value="aBig_2"/>
    <property type="match status" value="2"/>
</dbReference>
<dbReference type="CDD" id="cd14254">
    <property type="entry name" value="Dockerin_II"/>
    <property type="match status" value="1"/>
</dbReference>
<feature type="domain" description="Dockerin" evidence="8">
    <location>
        <begin position="1759"/>
        <end position="1822"/>
    </location>
</feature>
<dbReference type="InterPro" id="IPR023296">
    <property type="entry name" value="Glyco_hydro_beta-prop_sf"/>
</dbReference>
<evidence type="ECO:0000256" key="1">
    <source>
        <dbReference type="ARBA" id="ARBA00009865"/>
    </source>
</evidence>
<dbReference type="Pfam" id="PF07532">
    <property type="entry name" value="Big_4"/>
    <property type="match status" value="1"/>
</dbReference>
<dbReference type="Gene3D" id="2.115.10.20">
    <property type="entry name" value="Glycosyl hydrolase domain, family 43"/>
    <property type="match status" value="2"/>
</dbReference>
<dbReference type="SUPFAM" id="SSF49384">
    <property type="entry name" value="Carbohydrate-binding domain"/>
    <property type="match status" value="1"/>
</dbReference>
<evidence type="ECO:0000256" key="3">
    <source>
        <dbReference type="ARBA" id="ARBA00022729"/>
    </source>
</evidence>
<dbReference type="EMBL" id="JAGGKV010000024">
    <property type="protein sequence ID" value="MBP1966741.1"/>
    <property type="molecule type" value="Genomic_DNA"/>
</dbReference>
<dbReference type="InterPro" id="IPR006558">
    <property type="entry name" value="LamG-like"/>
</dbReference>
<comment type="caution">
    <text evidence="9">The sequence shown here is derived from an EMBL/GenBank/DDBJ whole genome shotgun (WGS) entry which is preliminary data.</text>
</comment>
<name>A0ABS4I8P5_9BACL</name>
<dbReference type="InterPro" id="IPR013320">
    <property type="entry name" value="ConA-like_dom_sf"/>
</dbReference>
<dbReference type="Gene3D" id="1.10.1330.10">
    <property type="entry name" value="Dockerin domain"/>
    <property type="match status" value="1"/>
</dbReference>
<keyword evidence="4" id="KW-0378">Hydrolase</keyword>
<gene>
    <name evidence="9" type="ORF">J2Z65_006001</name>
</gene>
<dbReference type="InterPro" id="IPR036439">
    <property type="entry name" value="Dockerin_dom_sf"/>
</dbReference>
<dbReference type="CDD" id="cd18818">
    <property type="entry name" value="GH43_GbtXyl43B-like"/>
    <property type="match status" value="1"/>
</dbReference>
<keyword evidence="2" id="KW-0858">Xylan degradation</keyword>
<dbReference type="Pfam" id="PF13385">
    <property type="entry name" value="Laminin_G_3"/>
    <property type="match status" value="2"/>
</dbReference>
<dbReference type="InterPro" id="IPR046780">
    <property type="entry name" value="aBig_2"/>
</dbReference>
<dbReference type="InterPro" id="IPR018247">
    <property type="entry name" value="EF_Hand_1_Ca_BS"/>
</dbReference>
<comment type="similarity">
    <text evidence="1">Belongs to the glycosyl hydrolase 43 family.</text>
</comment>
<evidence type="ECO:0000256" key="7">
    <source>
        <dbReference type="ARBA" id="ARBA00023295"/>
    </source>
</evidence>
<keyword evidence="5" id="KW-1015">Disulfide bond</keyword>
<dbReference type="Gene3D" id="2.60.120.200">
    <property type="match status" value="2"/>
</dbReference>
<sequence>MKPFLKGLLILTLAFGNLLPTSIGESSIAHAEGETQLLSSNLLAQYPLIDDVKDVSGNGKDGEAVGSVSFSDGLTLPGGSGSSTNYVKLPTGLFDNQDSVTVSLWLKSNTGSGNYSALFFGTPANSSSVPVNYWLFNPTNPSGNFKSVFTNTVNNSAPWSSEVGVTSASTTGNKGVWTHYTTVITPTSLTGYINGVKIGTVSKTRKTSDFGTGLNAYIGRSNYLNDPAFAGSFQDLRIYGEALNDAGVTSVYTEGSKVMALQQAKKELALGDTSAVADHMTLPVTGANGSTISWKSSDETAISNTGVVSLKTSEQKVTLTATISLGGYQATKEFAVTLVSSEGIAETFADKLYLPYVLIQGDTLPTSMGSASIKWSSSRPAIISNDGIIQPSLQGMEEVSLTAVVSISGQQAVRQLKVKVMETAPSYLLGYTRSGSTLATDAMHLAYSQDGGTYSALNNNTGVLFAKADFTTSIAGVSKKLVKPYIFRMLDGTFGVVATRQESTGLQSADEKSSFLFFKSKDLVSYEEAGLISLHTNQTVTNPISEVDPSTGEYRIEWKAEDGSSFYNTTKDFVTVSDPKAGAKLTVRKGTVNVADAVPSNRLPVTKVEAKAVTNKLMKVINTSVTSISINVEKEQKFTFDDLSQMKVTASYNDGSTASKAVSWNEAEFNQIDFSKKGVYQVNGTVKQTLYPSNMIKQYADPNVFRYKGKYYFIATNENGQKDLNMRSADTILGLKDAASVTIWTANASGDMSGSIWAPELHEVNGQLYIFFAAGSPSAWNTVQSRVMKLKDGGNPLSASDWEVPIRVQNKAGGFLYTEGITLDMTTFEHKGEYYIIWAQRKITSPENSSSDLYIAKIDPSQPWKLTTDPVRIARPEYGWDRRTTPVDEGPFVLKHGDKVFVTFSGSGVDQTYSIGLLSADGNSNLLDPASWTKTNYPILTSESVPGEYGPGHNSYVEDEDGNLVNIYHTIPSSGGQRNTNARRVHWAADDTPVLDMTLDREILPENRAVTATFVVANDAVPAIPNLLMWYKFDETSGATAIDSSGNNYDGTYVNTPSFGTGINGGSFKMAGGASNSTTAPYVRIPNGILKDAANITISSYVKWSGGAINQWLYALGLNSNQYIFTTPSTGSAMNTAITNVSSSSTGQGYTAEQRFGMSSPLPTNVWKHVAAVINSDTKTAVLYVDGIEVGRNENITIKPSDLYNAANNYSGYIGKSFYPDPYFAGEVDDFRIYNKALSAEEVSTLSGNTAAIINMNAAEQKTKPLIDGTNHTIMMVLKPGSNLKSLAPSLTLSNGATVTPASGSVQDFTNPVTYTVTGKDNKIQQWIVTAKILKTPVLPGLYADPNVAVFGNKFYIYPTTDGFAGWSGTQFKAFSSDDLVNWTDHGVIFDVPKDTTWATGKAWAPGIEEKNGKYYFYFCADSKIGVAVSDSPTGPFVDALGKPLVATGQYGSGQMIDPAVFTDEDGQSYLYFGNGRAYVGKLNADMISLSDVKDITPSGYNEGSFVFKRDGKYYFMWSENDTRDENYRVAYAIGNSPTGPFTKQTVVLQKDLSLGIKGTGHHSVVKVPGKDEYYVVYHRFAIPDGDGTHRETTIDKMEFNADGTIKPIVVTLEGISPVTIPGVPTAANASLQGPASAAYGQSFDVTYGLNSVSINVYAQDITISYDPHQLQFLSADPLKDNWKIVAVSSDTTGKVRIIAANVGSAQGTMEGMFKLSWKALNSTANSSTLTLSDVAVASGDGVETTVQGGTYRLQLTDVVQVPGDMNGDNRYSVGDLAMVASYYGKTSSDPNWINLYMKADFNHDGVINVVDLAAIARLILE</sequence>
<proteinExistence type="inferred from homology"/>
<dbReference type="InterPro" id="IPR011081">
    <property type="entry name" value="Big_4"/>
</dbReference>
<evidence type="ECO:0000256" key="4">
    <source>
        <dbReference type="ARBA" id="ARBA00022801"/>
    </source>
</evidence>
<keyword evidence="7" id="KW-0326">Glycosidase</keyword>
<dbReference type="PROSITE" id="PS00018">
    <property type="entry name" value="EF_HAND_1"/>
    <property type="match status" value="1"/>
</dbReference>
<organism evidence="9 10">
    <name type="scientific">Paenibacillus aceris</name>
    <dbReference type="NCBI Taxonomy" id="869555"/>
    <lineage>
        <taxon>Bacteria</taxon>
        <taxon>Bacillati</taxon>
        <taxon>Bacillota</taxon>
        <taxon>Bacilli</taxon>
        <taxon>Bacillales</taxon>
        <taxon>Paenibacillaceae</taxon>
        <taxon>Paenibacillus</taxon>
    </lineage>
</organism>
<dbReference type="InterPro" id="IPR002105">
    <property type="entry name" value="Dockerin_1_rpt"/>
</dbReference>
<dbReference type="Pfam" id="PF00963">
    <property type="entry name" value="Cohesin"/>
    <property type="match status" value="1"/>
</dbReference>
<dbReference type="CDD" id="cd08547">
    <property type="entry name" value="Type_II_cohesin"/>
    <property type="match status" value="1"/>
</dbReference>
<dbReference type="SUPFAM" id="SSF49899">
    <property type="entry name" value="Concanavalin A-like lectins/glucanases"/>
    <property type="match status" value="2"/>
</dbReference>
<dbReference type="InterPro" id="IPR008965">
    <property type="entry name" value="CBM2/CBM3_carb-bd_dom_sf"/>
</dbReference>
<evidence type="ECO:0000259" key="8">
    <source>
        <dbReference type="PROSITE" id="PS51766"/>
    </source>
</evidence>
<dbReference type="Pfam" id="PF04616">
    <property type="entry name" value="Glyco_hydro_43"/>
    <property type="match status" value="2"/>
</dbReference>
<evidence type="ECO:0000313" key="10">
    <source>
        <dbReference type="Proteomes" id="UP001519344"/>
    </source>
</evidence>
<accession>A0ABS4I8P5</accession>
<dbReference type="Gene3D" id="2.60.40.680">
    <property type="match status" value="1"/>
</dbReference>
<dbReference type="SUPFAM" id="SSF63446">
    <property type="entry name" value="Type I dockerin domain"/>
    <property type="match status" value="1"/>
</dbReference>
<dbReference type="SUPFAM" id="SSF75005">
    <property type="entry name" value="Arabinanase/levansucrase/invertase"/>
    <property type="match status" value="2"/>
</dbReference>
<dbReference type="InterPro" id="IPR016134">
    <property type="entry name" value="Dockerin_dom"/>
</dbReference>
<dbReference type="CDD" id="cd09004">
    <property type="entry name" value="GH43_bXyl-like"/>
    <property type="match status" value="1"/>
</dbReference>
<keyword evidence="10" id="KW-1185">Reference proteome</keyword>
<keyword evidence="2" id="KW-0624">Polysaccharide degradation</keyword>
<dbReference type="PANTHER" id="PTHR43772:SF2">
    <property type="entry name" value="PUTATIVE (AFU_ORTHOLOGUE AFUA_2G04480)-RELATED"/>
    <property type="match status" value="1"/>
</dbReference>
<dbReference type="InterPro" id="IPR052176">
    <property type="entry name" value="Glycosyl_Hydrlase_43_Enz"/>
</dbReference>
<keyword evidence="6" id="KW-0119">Carbohydrate metabolism</keyword>
<dbReference type="PROSITE" id="PS51766">
    <property type="entry name" value="DOCKERIN"/>
    <property type="match status" value="1"/>
</dbReference>
<dbReference type="InterPro" id="IPR006710">
    <property type="entry name" value="Glyco_hydro_43"/>
</dbReference>
<evidence type="ECO:0000256" key="5">
    <source>
        <dbReference type="ARBA" id="ARBA00023157"/>
    </source>
</evidence>
<dbReference type="SMART" id="SM00560">
    <property type="entry name" value="LamGL"/>
    <property type="match status" value="1"/>
</dbReference>
<evidence type="ECO:0000256" key="6">
    <source>
        <dbReference type="ARBA" id="ARBA00023277"/>
    </source>
</evidence>